<name>A0ABP4ABR1_9PSEU</name>
<protein>
    <submittedName>
        <fullName evidence="2">Metallophosphoesterase</fullName>
    </submittedName>
</protein>
<proteinExistence type="predicted"/>
<dbReference type="EMBL" id="BAAAHP010000067">
    <property type="protein sequence ID" value="GAA0933482.1"/>
    <property type="molecule type" value="Genomic_DNA"/>
</dbReference>
<reference evidence="3" key="1">
    <citation type="journal article" date="2019" name="Int. J. Syst. Evol. Microbiol.">
        <title>The Global Catalogue of Microorganisms (GCM) 10K type strain sequencing project: providing services to taxonomists for standard genome sequencing and annotation.</title>
        <authorList>
            <consortium name="The Broad Institute Genomics Platform"/>
            <consortium name="The Broad Institute Genome Sequencing Center for Infectious Disease"/>
            <person name="Wu L."/>
            <person name="Ma J."/>
        </authorList>
    </citation>
    <scope>NUCLEOTIDE SEQUENCE [LARGE SCALE GENOMIC DNA]</scope>
    <source>
        <strain evidence="3">JCM 11117</strain>
    </source>
</reference>
<dbReference type="InterPro" id="IPR029052">
    <property type="entry name" value="Metallo-depent_PP-like"/>
</dbReference>
<dbReference type="Gene3D" id="3.60.21.10">
    <property type="match status" value="2"/>
</dbReference>
<dbReference type="SUPFAM" id="SSF56300">
    <property type="entry name" value="Metallo-dependent phosphatases"/>
    <property type="match status" value="1"/>
</dbReference>
<evidence type="ECO:0000259" key="1">
    <source>
        <dbReference type="Pfam" id="PF00149"/>
    </source>
</evidence>
<evidence type="ECO:0000313" key="3">
    <source>
        <dbReference type="Proteomes" id="UP001499967"/>
    </source>
</evidence>
<organism evidence="2 3">
    <name type="scientific">Pseudonocardia zijingensis</name>
    <dbReference type="NCBI Taxonomy" id="153376"/>
    <lineage>
        <taxon>Bacteria</taxon>
        <taxon>Bacillati</taxon>
        <taxon>Actinomycetota</taxon>
        <taxon>Actinomycetes</taxon>
        <taxon>Pseudonocardiales</taxon>
        <taxon>Pseudonocardiaceae</taxon>
        <taxon>Pseudonocardia</taxon>
    </lineage>
</organism>
<dbReference type="Pfam" id="PF00149">
    <property type="entry name" value="Metallophos"/>
    <property type="match status" value="1"/>
</dbReference>
<gene>
    <name evidence="2" type="ORF">GCM10009559_23210</name>
</gene>
<dbReference type="Proteomes" id="UP001499967">
    <property type="component" value="Unassembled WGS sequence"/>
</dbReference>
<dbReference type="InterPro" id="IPR004843">
    <property type="entry name" value="Calcineurin-like_PHP"/>
</dbReference>
<sequence length="265" mass="28576">MTGMRVHVVSDVHGASDALARAGEGADALIVLGDLVDYIDYRDPTGGILGRVLGPGVSTEFARLRTEGGRDQLIGFIRDAWARLPDAPAVLEDAVREQYDRLFGALTAPTYAIPGNVDMPRLWPRYARPGLTLADGQVLEIGGLRFGFVGGAPLPPGTEPRSSGPWTPHLLRADEFTAAVKGLDRVDVLCSHVPPAVPELAFDVVTRRAEASSADLLDVVHRDRPRAALFGHVHQPLAPRVRVGRTECVNVGHFRATGTPYVLRF</sequence>
<keyword evidence="3" id="KW-1185">Reference proteome</keyword>
<comment type="caution">
    <text evidence="2">The sequence shown here is derived from an EMBL/GenBank/DDBJ whole genome shotgun (WGS) entry which is preliminary data.</text>
</comment>
<feature type="domain" description="Calcineurin-like phosphoesterase" evidence="1">
    <location>
        <begin position="4"/>
        <end position="236"/>
    </location>
</feature>
<accession>A0ABP4ABR1</accession>
<evidence type="ECO:0000313" key="2">
    <source>
        <dbReference type="EMBL" id="GAA0933482.1"/>
    </source>
</evidence>